<evidence type="ECO:0000313" key="2">
    <source>
        <dbReference type="EMBL" id="CAI0547655.1"/>
    </source>
</evidence>
<feature type="region of interest" description="Disordered" evidence="1">
    <location>
        <begin position="95"/>
        <end position="120"/>
    </location>
</feature>
<feature type="non-terminal residue" evidence="2">
    <location>
        <position position="1"/>
    </location>
</feature>
<proteinExistence type="predicted"/>
<keyword evidence="3" id="KW-1185">Reference proteome</keyword>
<dbReference type="AlphaFoldDB" id="A0AAV0QRQ1"/>
<name>A0AAV0QRQ1_9ROSI</name>
<dbReference type="PANTHER" id="PTHR48152:SF3">
    <property type="entry name" value="DUF946 FAMILY PROTEIN (DUF946)"/>
    <property type="match status" value="1"/>
</dbReference>
<accession>A0AAV0QRQ1</accession>
<evidence type="ECO:0000313" key="3">
    <source>
        <dbReference type="Proteomes" id="UP001154282"/>
    </source>
</evidence>
<comment type="caution">
    <text evidence="2">The sequence shown here is derived from an EMBL/GenBank/DDBJ whole genome shotgun (WGS) entry which is preliminary data.</text>
</comment>
<feature type="region of interest" description="Disordered" evidence="1">
    <location>
        <begin position="688"/>
        <end position="708"/>
    </location>
</feature>
<gene>
    <name evidence="2" type="ORF">LITE_LOCUS44460</name>
</gene>
<evidence type="ECO:0008006" key="4">
    <source>
        <dbReference type="Google" id="ProtNLM"/>
    </source>
</evidence>
<dbReference type="PANTHER" id="PTHR48152">
    <property type="entry name" value="F1C9.34 PROTEIN"/>
    <property type="match status" value="1"/>
</dbReference>
<dbReference type="EMBL" id="CAMGYJ010000010">
    <property type="protein sequence ID" value="CAI0547655.1"/>
    <property type="molecule type" value="Genomic_DNA"/>
</dbReference>
<evidence type="ECO:0000256" key="1">
    <source>
        <dbReference type="SAM" id="MobiDB-lite"/>
    </source>
</evidence>
<dbReference type="InterPro" id="IPR009291">
    <property type="entry name" value="Vps62"/>
</dbReference>
<dbReference type="Pfam" id="PF06101">
    <property type="entry name" value="Vps62"/>
    <property type="match status" value="1"/>
</dbReference>
<organism evidence="2 3">
    <name type="scientific">Linum tenue</name>
    <dbReference type="NCBI Taxonomy" id="586396"/>
    <lineage>
        <taxon>Eukaryota</taxon>
        <taxon>Viridiplantae</taxon>
        <taxon>Streptophyta</taxon>
        <taxon>Embryophyta</taxon>
        <taxon>Tracheophyta</taxon>
        <taxon>Spermatophyta</taxon>
        <taxon>Magnoliopsida</taxon>
        <taxon>eudicotyledons</taxon>
        <taxon>Gunneridae</taxon>
        <taxon>Pentapetalae</taxon>
        <taxon>rosids</taxon>
        <taxon>fabids</taxon>
        <taxon>Malpighiales</taxon>
        <taxon>Linaceae</taxon>
        <taxon>Linum</taxon>
    </lineage>
</organism>
<sequence>WEECGGLSAAYRMAVAAVMVSHHSPPLNILPPPLSSSSSSAAAVVQASKAKIRKNIISFIALLLLLPSQFTGRDLTSEHPLPSISFSIHSLQQLQQQQQQEEGKKPSAGHRRKMDSSSCRRQCGGGGGAALLSHHRYHLLLLLLCFNLLSSSSSSAAAAMEKTSRHLLSSIPSSWPSVDGGFASGAIDLGGGLHVFQTASFNKIWSTQQGGPDNLGASFFEPTQLPPDFHMLGTHSQPNANPNAHGWILAGKDAAGDGGALKPPVDYTLVWTSSDTEKINQQGIAYFWLPVPPDGYRAVGHVITTSPDKPPLEKVRCVRSDLTDQCQADAWLWGPADAGDPDLTGFNVFNLGPGDGSAAGVSVGTFIAQSSGLPGDHPTLVACLKNQNSVDGSTSSSMPNLKQVEELFKRYAPWISLHPDEEFLPSSVDWFFSNGSLLYEKGKESNPTPIDPIGSNLPQGGSNDGAYWLDLPVDGSAKERVKKGQLAGVQVYLHAKPASGGTFTDLAVWVFYPFNGPGRAKVEFIKSIKLGKLGEHVGDWEHVTLRISNFNGLLQSVYFSQHSGGSWVGSADLEYRGGSRPVAYASLHGHAMYPHPGLVMLGSKDIGIRDDTATGGMVVDTAAGFAVVAAEYLGKDGVVEPPWLNYMREWGPKIDYDVDKELAKVRKLLPGTLKKEFDKMVRNLPKEVLGEEGPTGPKVKASWNGDEA</sequence>
<protein>
    <recommendedName>
        <fullName evidence="4">Vacuolar protein sorting-associated protein 62</fullName>
    </recommendedName>
</protein>
<reference evidence="2" key="1">
    <citation type="submission" date="2022-08" db="EMBL/GenBank/DDBJ databases">
        <authorList>
            <person name="Gutierrez-Valencia J."/>
        </authorList>
    </citation>
    <scope>NUCLEOTIDE SEQUENCE</scope>
</reference>
<dbReference type="Proteomes" id="UP001154282">
    <property type="component" value="Unassembled WGS sequence"/>
</dbReference>